<name>A0ABD5RWM7_9EURY</name>
<reference evidence="1 2" key="1">
    <citation type="journal article" date="2019" name="Int. J. Syst. Evol. Microbiol.">
        <title>The Global Catalogue of Microorganisms (GCM) 10K type strain sequencing project: providing services to taxonomists for standard genome sequencing and annotation.</title>
        <authorList>
            <consortium name="The Broad Institute Genomics Platform"/>
            <consortium name="The Broad Institute Genome Sequencing Center for Infectious Disease"/>
            <person name="Wu L."/>
            <person name="Ma J."/>
        </authorList>
    </citation>
    <scope>NUCLEOTIDE SEQUENCE [LARGE SCALE GENOMIC DNA]</scope>
    <source>
        <strain evidence="1 2">NBRC 111368</strain>
    </source>
</reference>
<dbReference type="EMBL" id="JBHSWU010000018">
    <property type="protein sequence ID" value="MFC6723447.1"/>
    <property type="molecule type" value="Genomic_DNA"/>
</dbReference>
<sequence length="119" mass="13829">MKGLFLVDRKLEEEFGDQTDLNFQPDRYGPLDPKVYDAIESLEEDGLISREESTDYDGTEFALTDSGRSRGQELFEQLQEDRQELISWIKGRHVLQSLSKLLSFVYNQYPKMAENSELT</sequence>
<gene>
    <name evidence="1" type="ORF">ACFQE1_03385</name>
</gene>
<dbReference type="SUPFAM" id="SSF46785">
    <property type="entry name" value="Winged helix' DNA-binding domain"/>
    <property type="match status" value="1"/>
</dbReference>
<dbReference type="Proteomes" id="UP001596328">
    <property type="component" value="Unassembled WGS sequence"/>
</dbReference>
<evidence type="ECO:0000313" key="1">
    <source>
        <dbReference type="EMBL" id="MFC6723447.1"/>
    </source>
</evidence>
<dbReference type="AlphaFoldDB" id="A0ABD5RWM7"/>
<evidence type="ECO:0000313" key="2">
    <source>
        <dbReference type="Proteomes" id="UP001596328"/>
    </source>
</evidence>
<protein>
    <recommendedName>
        <fullName evidence="3">PadR family transcriptional regulator</fullName>
    </recommendedName>
</protein>
<comment type="caution">
    <text evidence="1">The sequence shown here is derived from an EMBL/GenBank/DDBJ whole genome shotgun (WGS) entry which is preliminary data.</text>
</comment>
<dbReference type="InterPro" id="IPR036388">
    <property type="entry name" value="WH-like_DNA-bd_sf"/>
</dbReference>
<dbReference type="Gene3D" id="1.10.10.10">
    <property type="entry name" value="Winged helix-like DNA-binding domain superfamily/Winged helix DNA-binding domain"/>
    <property type="match status" value="1"/>
</dbReference>
<keyword evidence="2" id="KW-1185">Reference proteome</keyword>
<organism evidence="1 2">
    <name type="scientific">Halobium palmae</name>
    <dbReference type="NCBI Taxonomy" id="1776492"/>
    <lineage>
        <taxon>Archaea</taxon>
        <taxon>Methanobacteriati</taxon>
        <taxon>Methanobacteriota</taxon>
        <taxon>Stenosarchaea group</taxon>
        <taxon>Halobacteria</taxon>
        <taxon>Halobacteriales</taxon>
        <taxon>Haloferacaceae</taxon>
        <taxon>Halobium</taxon>
    </lineage>
</organism>
<evidence type="ECO:0008006" key="3">
    <source>
        <dbReference type="Google" id="ProtNLM"/>
    </source>
</evidence>
<dbReference type="InterPro" id="IPR036390">
    <property type="entry name" value="WH_DNA-bd_sf"/>
</dbReference>
<proteinExistence type="predicted"/>
<accession>A0ABD5RWM7</accession>